<protein>
    <submittedName>
        <fullName evidence="2">Uncharacterized protein</fullName>
    </submittedName>
</protein>
<reference evidence="3" key="2">
    <citation type="journal article" date="2017" name="Nat. Plants">
        <title>The Aegilops tauschii genome reveals multiple impacts of transposons.</title>
        <authorList>
            <person name="Zhao G."/>
            <person name="Zou C."/>
            <person name="Li K."/>
            <person name="Wang K."/>
            <person name="Li T."/>
            <person name="Gao L."/>
            <person name="Zhang X."/>
            <person name="Wang H."/>
            <person name="Yang Z."/>
            <person name="Liu X."/>
            <person name="Jiang W."/>
            <person name="Mao L."/>
            <person name="Kong X."/>
            <person name="Jiao Y."/>
            <person name="Jia J."/>
        </authorList>
    </citation>
    <scope>NUCLEOTIDE SEQUENCE [LARGE SCALE GENOMIC DNA]</scope>
    <source>
        <strain evidence="3">cv. AL8/78</strain>
    </source>
</reference>
<reference evidence="3" key="1">
    <citation type="journal article" date="2014" name="Science">
        <title>Ancient hybridizations among the ancestral genomes of bread wheat.</title>
        <authorList>
            <consortium name="International Wheat Genome Sequencing Consortium,"/>
            <person name="Marcussen T."/>
            <person name="Sandve S.R."/>
            <person name="Heier L."/>
            <person name="Spannagl M."/>
            <person name="Pfeifer M."/>
            <person name="Jakobsen K.S."/>
            <person name="Wulff B.B."/>
            <person name="Steuernagel B."/>
            <person name="Mayer K.F."/>
            <person name="Olsen O.A."/>
        </authorList>
    </citation>
    <scope>NUCLEOTIDE SEQUENCE [LARGE SCALE GENOMIC DNA]</scope>
    <source>
        <strain evidence="3">cv. AL8/78</strain>
    </source>
</reference>
<keyword evidence="1" id="KW-0812">Transmembrane</keyword>
<feature type="transmembrane region" description="Helical" evidence="1">
    <location>
        <begin position="20"/>
        <end position="40"/>
    </location>
</feature>
<reference evidence="2" key="5">
    <citation type="journal article" date="2021" name="G3 (Bethesda)">
        <title>Aegilops tauschii genome assembly Aet v5.0 features greater sequence contiguity and improved annotation.</title>
        <authorList>
            <person name="Wang L."/>
            <person name="Zhu T."/>
            <person name="Rodriguez J.C."/>
            <person name="Deal K.R."/>
            <person name="Dubcovsky J."/>
            <person name="McGuire P.E."/>
            <person name="Lux T."/>
            <person name="Spannagl M."/>
            <person name="Mayer K.F.X."/>
            <person name="Baldrich P."/>
            <person name="Meyers B.C."/>
            <person name="Huo N."/>
            <person name="Gu Y.Q."/>
            <person name="Zhou H."/>
            <person name="Devos K.M."/>
            <person name="Bennetzen J.L."/>
            <person name="Unver T."/>
            <person name="Budak H."/>
            <person name="Gulick P.J."/>
            <person name="Galiba G."/>
            <person name="Kalapos B."/>
            <person name="Nelson D.R."/>
            <person name="Li P."/>
            <person name="You F.M."/>
            <person name="Luo M.C."/>
            <person name="Dvorak J."/>
        </authorList>
    </citation>
    <scope>NUCLEOTIDE SEQUENCE [LARGE SCALE GENOMIC DNA]</scope>
    <source>
        <strain evidence="2">cv. AL8/78</strain>
    </source>
</reference>
<dbReference type="Gramene" id="AET3Gv20650000.6">
    <property type="protein sequence ID" value="AET3Gv20650000.6"/>
    <property type="gene ID" value="AET3Gv20650000"/>
</dbReference>
<accession>A0A453FDZ7</accession>
<organism evidence="2 3">
    <name type="scientific">Aegilops tauschii subsp. strangulata</name>
    <name type="common">Goatgrass</name>
    <dbReference type="NCBI Taxonomy" id="200361"/>
    <lineage>
        <taxon>Eukaryota</taxon>
        <taxon>Viridiplantae</taxon>
        <taxon>Streptophyta</taxon>
        <taxon>Embryophyta</taxon>
        <taxon>Tracheophyta</taxon>
        <taxon>Spermatophyta</taxon>
        <taxon>Magnoliopsida</taxon>
        <taxon>Liliopsida</taxon>
        <taxon>Poales</taxon>
        <taxon>Poaceae</taxon>
        <taxon>BOP clade</taxon>
        <taxon>Pooideae</taxon>
        <taxon>Triticodae</taxon>
        <taxon>Triticeae</taxon>
        <taxon>Triticinae</taxon>
        <taxon>Aegilops</taxon>
    </lineage>
</organism>
<evidence type="ECO:0000256" key="1">
    <source>
        <dbReference type="SAM" id="Phobius"/>
    </source>
</evidence>
<sequence>FGRANLLASPLFTFVREKAAAMSPALYAWTALLMVLPSGICRAHTNSIKSALTGGFG</sequence>
<evidence type="ECO:0000313" key="2">
    <source>
        <dbReference type="EnsemblPlants" id="AET3Gv20650000.6"/>
    </source>
</evidence>
<dbReference type="AlphaFoldDB" id="A0A453FDZ7"/>
<reference evidence="2" key="3">
    <citation type="journal article" date="2017" name="Nature">
        <title>Genome sequence of the progenitor of the wheat D genome Aegilops tauschii.</title>
        <authorList>
            <person name="Luo M.C."/>
            <person name="Gu Y.Q."/>
            <person name="Puiu D."/>
            <person name="Wang H."/>
            <person name="Twardziok S.O."/>
            <person name="Deal K.R."/>
            <person name="Huo N."/>
            <person name="Zhu T."/>
            <person name="Wang L."/>
            <person name="Wang Y."/>
            <person name="McGuire P.E."/>
            <person name="Liu S."/>
            <person name="Long H."/>
            <person name="Ramasamy R.K."/>
            <person name="Rodriguez J.C."/>
            <person name="Van S.L."/>
            <person name="Yuan L."/>
            <person name="Wang Z."/>
            <person name="Xia Z."/>
            <person name="Xiao L."/>
            <person name="Anderson O.D."/>
            <person name="Ouyang S."/>
            <person name="Liang Y."/>
            <person name="Zimin A.V."/>
            <person name="Pertea G."/>
            <person name="Qi P."/>
            <person name="Bennetzen J.L."/>
            <person name="Dai X."/>
            <person name="Dawson M.W."/>
            <person name="Muller H.G."/>
            <person name="Kugler K."/>
            <person name="Rivarola-Duarte L."/>
            <person name="Spannagl M."/>
            <person name="Mayer K.F.X."/>
            <person name="Lu F.H."/>
            <person name="Bevan M.W."/>
            <person name="Leroy P."/>
            <person name="Li P."/>
            <person name="You F.M."/>
            <person name="Sun Q."/>
            <person name="Liu Z."/>
            <person name="Lyons E."/>
            <person name="Wicker T."/>
            <person name="Salzberg S.L."/>
            <person name="Devos K.M."/>
            <person name="Dvorak J."/>
        </authorList>
    </citation>
    <scope>NUCLEOTIDE SEQUENCE [LARGE SCALE GENOMIC DNA]</scope>
    <source>
        <strain evidence="2">cv. AL8/78</strain>
    </source>
</reference>
<keyword evidence="3" id="KW-1185">Reference proteome</keyword>
<proteinExistence type="predicted"/>
<evidence type="ECO:0000313" key="3">
    <source>
        <dbReference type="Proteomes" id="UP000015105"/>
    </source>
</evidence>
<name>A0A453FDZ7_AEGTS</name>
<keyword evidence="1" id="KW-1133">Transmembrane helix</keyword>
<dbReference type="Proteomes" id="UP000015105">
    <property type="component" value="Chromosome 3D"/>
</dbReference>
<keyword evidence="1" id="KW-0472">Membrane</keyword>
<reference evidence="2" key="4">
    <citation type="submission" date="2019-03" db="UniProtKB">
        <authorList>
            <consortium name="EnsemblPlants"/>
        </authorList>
    </citation>
    <scope>IDENTIFICATION</scope>
</reference>
<dbReference type="EnsemblPlants" id="AET3Gv20650000.6">
    <property type="protein sequence ID" value="AET3Gv20650000.6"/>
    <property type="gene ID" value="AET3Gv20650000"/>
</dbReference>